<gene>
    <name evidence="3" type="ORF">PHYSODRAFT_511036</name>
</gene>
<dbReference type="EMBL" id="JH159156">
    <property type="protein sequence ID" value="EGZ13375.1"/>
    <property type="molecule type" value="Genomic_DNA"/>
</dbReference>
<accession>G4ZUA1</accession>
<keyword evidence="1" id="KW-0479">Metal-binding</keyword>
<dbReference type="GO" id="GO:0003676">
    <property type="term" value="F:nucleic acid binding"/>
    <property type="evidence" value="ECO:0007669"/>
    <property type="project" value="InterPro"/>
</dbReference>
<sequence>MLRETKQVCYDEGRHAVHLIFWTRELATKWSAVFHSLPFRTDGIRDKQPRECYHVRLLNVSRFLDESALDAFIQGQFHGSYTTWQEPSSKARKLQTDAWDVYFKSTHCPEFLNGMRFIGWAGHKILVQHASRSRAPPCFKCGASGHTRNQCNVPDDSWK</sequence>
<dbReference type="GO" id="GO:0008270">
    <property type="term" value="F:zinc ion binding"/>
    <property type="evidence" value="ECO:0007669"/>
    <property type="project" value="UniProtKB-KW"/>
</dbReference>
<dbReference type="InParanoid" id="G4ZUA1"/>
<dbReference type="Proteomes" id="UP000002640">
    <property type="component" value="Unassembled WGS sequence"/>
</dbReference>
<evidence type="ECO:0000313" key="4">
    <source>
        <dbReference type="Proteomes" id="UP000002640"/>
    </source>
</evidence>
<evidence type="ECO:0000256" key="1">
    <source>
        <dbReference type="PROSITE-ProRule" id="PRU00047"/>
    </source>
</evidence>
<dbReference type="AlphaFoldDB" id="G4ZUA1"/>
<protein>
    <recommendedName>
        <fullName evidence="2">CCHC-type domain-containing protein</fullName>
    </recommendedName>
</protein>
<keyword evidence="4" id="KW-1185">Reference proteome</keyword>
<dbReference type="PROSITE" id="PS50158">
    <property type="entry name" value="ZF_CCHC"/>
    <property type="match status" value="1"/>
</dbReference>
<keyword evidence="1" id="KW-0862">Zinc</keyword>
<dbReference type="RefSeq" id="XP_009530804.1">
    <property type="nucleotide sequence ID" value="XM_009532509.1"/>
</dbReference>
<proteinExistence type="predicted"/>
<evidence type="ECO:0000259" key="2">
    <source>
        <dbReference type="PROSITE" id="PS50158"/>
    </source>
</evidence>
<keyword evidence="1" id="KW-0863">Zinc-finger</keyword>
<reference evidence="3 4" key="1">
    <citation type="journal article" date="2006" name="Science">
        <title>Phytophthora genome sequences uncover evolutionary origins and mechanisms of pathogenesis.</title>
        <authorList>
            <person name="Tyler B.M."/>
            <person name="Tripathy S."/>
            <person name="Zhang X."/>
            <person name="Dehal P."/>
            <person name="Jiang R.H."/>
            <person name="Aerts A."/>
            <person name="Arredondo F.D."/>
            <person name="Baxter L."/>
            <person name="Bensasson D."/>
            <person name="Beynon J.L."/>
            <person name="Chapman J."/>
            <person name="Damasceno C.M."/>
            <person name="Dorrance A.E."/>
            <person name="Dou D."/>
            <person name="Dickerman A.W."/>
            <person name="Dubchak I.L."/>
            <person name="Garbelotto M."/>
            <person name="Gijzen M."/>
            <person name="Gordon S.G."/>
            <person name="Govers F."/>
            <person name="Grunwald N.J."/>
            <person name="Huang W."/>
            <person name="Ivors K.L."/>
            <person name="Jones R.W."/>
            <person name="Kamoun S."/>
            <person name="Krampis K."/>
            <person name="Lamour K.H."/>
            <person name="Lee M.K."/>
            <person name="McDonald W.H."/>
            <person name="Medina M."/>
            <person name="Meijer H.J."/>
            <person name="Nordberg E.K."/>
            <person name="Maclean D.J."/>
            <person name="Ospina-Giraldo M.D."/>
            <person name="Morris P.F."/>
            <person name="Phuntumart V."/>
            <person name="Putnam N.H."/>
            <person name="Rash S."/>
            <person name="Rose J.K."/>
            <person name="Sakihama Y."/>
            <person name="Salamov A.A."/>
            <person name="Savidor A."/>
            <person name="Scheuring C.F."/>
            <person name="Smith B.M."/>
            <person name="Sobral B.W."/>
            <person name="Terry A."/>
            <person name="Torto-Alalibo T.A."/>
            <person name="Win J."/>
            <person name="Xu Z."/>
            <person name="Zhang H."/>
            <person name="Grigoriev I.V."/>
            <person name="Rokhsar D.S."/>
            <person name="Boore J.L."/>
        </authorList>
    </citation>
    <scope>NUCLEOTIDE SEQUENCE [LARGE SCALE GENOMIC DNA]</scope>
    <source>
        <strain evidence="3 4">P6497</strain>
    </source>
</reference>
<evidence type="ECO:0000313" key="3">
    <source>
        <dbReference type="EMBL" id="EGZ13375.1"/>
    </source>
</evidence>
<name>G4ZUA1_PHYSP</name>
<dbReference type="GeneID" id="20659195"/>
<dbReference type="InterPro" id="IPR001878">
    <property type="entry name" value="Znf_CCHC"/>
</dbReference>
<organism evidence="3 4">
    <name type="scientific">Phytophthora sojae (strain P6497)</name>
    <name type="common">Soybean stem and root rot agent</name>
    <name type="synonym">Phytophthora megasperma f. sp. glycines</name>
    <dbReference type="NCBI Taxonomy" id="1094619"/>
    <lineage>
        <taxon>Eukaryota</taxon>
        <taxon>Sar</taxon>
        <taxon>Stramenopiles</taxon>
        <taxon>Oomycota</taxon>
        <taxon>Peronosporomycetes</taxon>
        <taxon>Peronosporales</taxon>
        <taxon>Peronosporaceae</taxon>
        <taxon>Phytophthora</taxon>
    </lineage>
</organism>
<feature type="domain" description="CCHC-type" evidence="2">
    <location>
        <begin position="138"/>
        <end position="151"/>
    </location>
</feature>
<dbReference type="KEGG" id="psoj:PHYSODRAFT_511036"/>